<dbReference type="AlphaFoldDB" id="A0A7Y9IBP3"/>
<dbReference type="Gene3D" id="1.10.1660.10">
    <property type="match status" value="1"/>
</dbReference>
<dbReference type="PANTHER" id="PTHR30204">
    <property type="entry name" value="REDOX-CYCLING DRUG-SENSING TRANSCRIPTIONAL ACTIVATOR SOXR"/>
    <property type="match status" value="1"/>
</dbReference>
<dbReference type="Pfam" id="PF13411">
    <property type="entry name" value="MerR_1"/>
    <property type="match status" value="1"/>
</dbReference>
<gene>
    <name evidence="4" type="ORF">BKA15_004668</name>
</gene>
<comment type="caution">
    <text evidence="4">The sequence shown here is derived from an EMBL/GenBank/DDBJ whole genome shotgun (WGS) entry which is preliminary data.</text>
</comment>
<keyword evidence="2" id="KW-0175">Coiled coil</keyword>
<dbReference type="SUPFAM" id="SSF46955">
    <property type="entry name" value="Putative DNA-binding domain"/>
    <property type="match status" value="1"/>
</dbReference>
<sequence>MKIGELAELAGTTPRAVRHYHAEGLLPEPRRQPNGYRSYGVRELITLVKIKKLRDAGLSLAEVRDVITAPPGSGAWRSAMIIAERRVADEERRLRRLRRELRRQLETELDPTLPAPLAKIFQELRDAGLSPAALAFEQELLLLSVTYEPAATEPLTAYYRSMIDRPGWADEFARLHADFLALAELEPDDPRVDEFARRTAEDALNHGSDLLLGSDGEPVDLDDPQLADFFDQFAPAQRRALTLAVGWIAEQAGRGVSVPPVSGEAGETSGDR</sequence>
<dbReference type="Proteomes" id="UP000569914">
    <property type="component" value="Unassembled WGS sequence"/>
</dbReference>
<protein>
    <submittedName>
        <fullName evidence="4">DNA-binding transcriptional MerR regulator</fullName>
    </submittedName>
</protein>
<feature type="coiled-coil region" evidence="2">
    <location>
        <begin position="80"/>
        <end position="107"/>
    </location>
</feature>
<accession>A0A7Y9IBP3</accession>
<dbReference type="RefSeq" id="WP_179754766.1">
    <property type="nucleotide sequence ID" value="NZ_JACCBU010000001.1"/>
</dbReference>
<dbReference type="CDD" id="cd00592">
    <property type="entry name" value="HTH_MerR-like"/>
    <property type="match status" value="1"/>
</dbReference>
<keyword evidence="5" id="KW-1185">Reference proteome</keyword>
<evidence type="ECO:0000256" key="2">
    <source>
        <dbReference type="SAM" id="Coils"/>
    </source>
</evidence>
<evidence type="ECO:0000256" key="1">
    <source>
        <dbReference type="ARBA" id="ARBA00023125"/>
    </source>
</evidence>
<feature type="domain" description="HTH merR-type" evidence="3">
    <location>
        <begin position="1"/>
        <end position="69"/>
    </location>
</feature>
<name>A0A7Y9IBP3_9ACTN</name>
<dbReference type="InterPro" id="IPR047057">
    <property type="entry name" value="MerR_fam"/>
</dbReference>
<evidence type="ECO:0000313" key="5">
    <source>
        <dbReference type="Proteomes" id="UP000569914"/>
    </source>
</evidence>
<dbReference type="InterPro" id="IPR000551">
    <property type="entry name" value="MerR-type_HTH_dom"/>
</dbReference>
<dbReference type="PROSITE" id="PS50937">
    <property type="entry name" value="HTH_MERR_2"/>
    <property type="match status" value="1"/>
</dbReference>
<dbReference type="GO" id="GO:0003677">
    <property type="term" value="F:DNA binding"/>
    <property type="evidence" value="ECO:0007669"/>
    <property type="project" value="UniProtKB-KW"/>
</dbReference>
<keyword evidence="1 4" id="KW-0238">DNA-binding</keyword>
<dbReference type="GO" id="GO:0003700">
    <property type="term" value="F:DNA-binding transcription factor activity"/>
    <property type="evidence" value="ECO:0007669"/>
    <property type="project" value="InterPro"/>
</dbReference>
<evidence type="ECO:0000259" key="3">
    <source>
        <dbReference type="PROSITE" id="PS50937"/>
    </source>
</evidence>
<proteinExistence type="predicted"/>
<evidence type="ECO:0000313" key="4">
    <source>
        <dbReference type="EMBL" id="NYE73339.1"/>
    </source>
</evidence>
<dbReference type="PANTHER" id="PTHR30204:SF93">
    <property type="entry name" value="HTH MERR-TYPE DOMAIN-CONTAINING PROTEIN"/>
    <property type="match status" value="1"/>
</dbReference>
<dbReference type="SMART" id="SM00422">
    <property type="entry name" value="HTH_MERR"/>
    <property type="match status" value="1"/>
</dbReference>
<dbReference type="EMBL" id="JACCBU010000001">
    <property type="protein sequence ID" value="NYE73339.1"/>
    <property type="molecule type" value="Genomic_DNA"/>
</dbReference>
<organism evidence="4 5">
    <name type="scientific">Microlunatus parietis</name>
    <dbReference type="NCBI Taxonomy" id="682979"/>
    <lineage>
        <taxon>Bacteria</taxon>
        <taxon>Bacillati</taxon>
        <taxon>Actinomycetota</taxon>
        <taxon>Actinomycetes</taxon>
        <taxon>Propionibacteriales</taxon>
        <taxon>Propionibacteriaceae</taxon>
        <taxon>Microlunatus</taxon>
    </lineage>
</organism>
<reference evidence="4 5" key="1">
    <citation type="submission" date="2020-07" db="EMBL/GenBank/DDBJ databases">
        <title>Sequencing the genomes of 1000 actinobacteria strains.</title>
        <authorList>
            <person name="Klenk H.-P."/>
        </authorList>
    </citation>
    <scope>NUCLEOTIDE SEQUENCE [LARGE SCALE GENOMIC DNA]</scope>
    <source>
        <strain evidence="4 5">DSM 22083</strain>
    </source>
</reference>
<dbReference type="InterPro" id="IPR009061">
    <property type="entry name" value="DNA-bd_dom_put_sf"/>
</dbReference>